<gene>
    <name evidence="2" type="ORF">S01H1_17457</name>
</gene>
<reference evidence="2" key="1">
    <citation type="journal article" date="2014" name="Front. Microbiol.">
        <title>High frequency of phylogenetically diverse reductive dehalogenase-homologous genes in deep subseafloor sedimentary metagenomes.</title>
        <authorList>
            <person name="Kawai M."/>
            <person name="Futagami T."/>
            <person name="Toyoda A."/>
            <person name="Takaki Y."/>
            <person name="Nishi S."/>
            <person name="Hori S."/>
            <person name="Arai W."/>
            <person name="Tsubouchi T."/>
            <person name="Morono Y."/>
            <person name="Uchiyama I."/>
            <person name="Ito T."/>
            <person name="Fujiyama A."/>
            <person name="Inagaki F."/>
            <person name="Takami H."/>
        </authorList>
    </citation>
    <scope>NUCLEOTIDE SEQUENCE</scope>
    <source>
        <strain evidence="2">Expedition CK06-06</strain>
    </source>
</reference>
<name>X0T7W8_9ZZZZ</name>
<proteinExistence type="predicted"/>
<protein>
    <submittedName>
        <fullName evidence="2">Uncharacterized protein</fullName>
    </submittedName>
</protein>
<comment type="caution">
    <text evidence="2">The sequence shown here is derived from an EMBL/GenBank/DDBJ whole genome shotgun (WGS) entry which is preliminary data.</text>
</comment>
<organism evidence="2">
    <name type="scientific">marine sediment metagenome</name>
    <dbReference type="NCBI Taxonomy" id="412755"/>
    <lineage>
        <taxon>unclassified sequences</taxon>
        <taxon>metagenomes</taxon>
        <taxon>ecological metagenomes</taxon>
    </lineage>
</organism>
<accession>X0T7W8</accession>
<evidence type="ECO:0000313" key="2">
    <source>
        <dbReference type="EMBL" id="GAF72175.1"/>
    </source>
</evidence>
<dbReference type="EMBL" id="BARS01009262">
    <property type="protein sequence ID" value="GAF72175.1"/>
    <property type="molecule type" value="Genomic_DNA"/>
</dbReference>
<dbReference type="AlphaFoldDB" id="X0T7W8"/>
<sequence>MTKKEIKFRDPVVETVVDKFVGRSDVGFKKYKQTLDQERKTKVKDLAGYLNDVQEELMDAILYIQAAKDELAEAKDKVYDNSLTGLPYYVSDIAS</sequence>
<evidence type="ECO:0000256" key="1">
    <source>
        <dbReference type="SAM" id="Coils"/>
    </source>
</evidence>
<feature type="coiled-coil region" evidence="1">
    <location>
        <begin position="50"/>
        <end position="77"/>
    </location>
</feature>
<keyword evidence="1" id="KW-0175">Coiled coil</keyword>